<sequence length="74" mass="8343">MIKTVAARFVSFSKEDDAVSAKDAMDGKALLGRPLRISYTLKEFEADQSVSLAFQMEEMVHLMAMLELLRIYLA</sequence>
<accession>A0A8X8AEG9</accession>
<dbReference type="Proteomes" id="UP000886885">
    <property type="component" value="Chromosome 2D"/>
</dbReference>
<dbReference type="AlphaFoldDB" id="A0A8X8AEG9"/>
<proteinExistence type="predicted"/>
<evidence type="ECO:0000313" key="2">
    <source>
        <dbReference type="Proteomes" id="UP000886885"/>
    </source>
</evidence>
<organism evidence="1 2">
    <name type="scientific">Populus tomentosa</name>
    <name type="common">Chinese white poplar</name>
    <dbReference type="NCBI Taxonomy" id="118781"/>
    <lineage>
        <taxon>Eukaryota</taxon>
        <taxon>Viridiplantae</taxon>
        <taxon>Streptophyta</taxon>
        <taxon>Embryophyta</taxon>
        <taxon>Tracheophyta</taxon>
        <taxon>Spermatophyta</taxon>
        <taxon>Magnoliopsida</taxon>
        <taxon>eudicotyledons</taxon>
        <taxon>Gunneridae</taxon>
        <taxon>Pentapetalae</taxon>
        <taxon>rosids</taxon>
        <taxon>fabids</taxon>
        <taxon>Malpighiales</taxon>
        <taxon>Salicaceae</taxon>
        <taxon>Saliceae</taxon>
        <taxon>Populus</taxon>
    </lineage>
</organism>
<keyword evidence="2" id="KW-1185">Reference proteome</keyword>
<dbReference type="OrthoDB" id="439808at2759"/>
<dbReference type="EMBL" id="JAAWWB010000004">
    <property type="protein sequence ID" value="KAG6785217.1"/>
    <property type="molecule type" value="Genomic_DNA"/>
</dbReference>
<evidence type="ECO:0008006" key="3">
    <source>
        <dbReference type="Google" id="ProtNLM"/>
    </source>
</evidence>
<evidence type="ECO:0000313" key="1">
    <source>
        <dbReference type="EMBL" id="KAG6785217.1"/>
    </source>
</evidence>
<reference evidence="1" key="1">
    <citation type="journal article" date="2020" name="bioRxiv">
        <title>Hybrid origin of Populus tomentosa Carr. identified through genome sequencing and phylogenomic analysis.</title>
        <authorList>
            <person name="An X."/>
            <person name="Gao K."/>
            <person name="Chen Z."/>
            <person name="Li J."/>
            <person name="Yang X."/>
            <person name="Yang X."/>
            <person name="Zhou J."/>
            <person name="Guo T."/>
            <person name="Zhao T."/>
            <person name="Huang S."/>
            <person name="Miao D."/>
            <person name="Khan W.U."/>
            <person name="Rao P."/>
            <person name="Ye M."/>
            <person name="Lei B."/>
            <person name="Liao W."/>
            <person name="Wang J."/>
            <person name="Ji L."/>
            <person name="Li Y."/>
            <person name="Guo B."/>
            <person name="Mustafa N.S."/>
            <person name="Li S."/>
            <person name="Yun Q."/>
            <person name="Keller S.R."/>
            <person name="Mao J."/>
            <person name="Zhang R."/>
            <person name="Strauss S.H."/>
        </authorList>
    </citation>
    <scope>NUCLEOTIDE SEQUENCE</scope>
    <source>
        <strain evidence="1">GM15</strain>
        <tissue evidence="1">Leaf</tissue>
    </source>
</reference>
<name>A0A8X8AEG9_POPTO</name>
<gene>
    <name evidence="1" type="ORF">POTOM_010947</name>
</gene>
<comment type="caution">
    <text evidence="1">The sequence shown here is derived from an EMBL/GenBank/DDBJ whole genome shotgun (WGS) entry which is preliminary data.</text>
</comment>
<protein>
    <recommendedName>
        <fullName evidence="3">RRM domain-containing protein</fullName>
    </recommendedName>
</protein>